<dbReference type="SUPFAM" id="SSF55120">
    <property type="entry name" value="Pseudouridine synthase"/>
    <property type="match status" value="1"/>
</dbReference>
<dbReference type="PROSITE" id="PS01129">
    <property type="entry name" value="PSI_RLU"/>
    <property type="match status" value="1"/>
</dbReference>
<feature type="domain" description="Pseudouridine synthase RsuA/RluA-like" evidence="7">
    <location>
        <begin position="95"/>
        <end position="246"/>
    </location>
</feature>
<dbReference type="GO" id="GO:0003723">
    <property type="term" value="F:RNA binding"/>
    <property type="evidence" value="ECO:0007669"/>
    <property type="project" value="UniProtKB-KW"/>
</dbReference>
<dbReference type="SUPFAM" id="SSF55174">
    <property type="entry name" value="Alpha-L RNA-binding motif"/>
    <property type="match status" value="1"/>
</dbReference>
<sequence>MKKKGNVKRSQDQRARRYKVRESTTLLPFLQQVLSHLSRNAVKSVLTSGNVVIEGNVVTKHNYPLQQDQVVEIHKDNVRSEHTLKGLTILYEDKDIIVVEKDSGLLSISSGKEKTLTAHRQLSDYVKTSHPKNRIFIVHRLDRDTSGVMIFAKSEQVKNKLQNAWKDMVKERTYIALVEGKMQKSEGVITSWLKETKTHVMYSSKKPNDGKKAVTHYKVLQSNLNVSLVKLNLETGRKNQIRVHMKDIGHSIVGDKKYGATSNSLGRLGLHAKEIAFKHPSRSEILHFESQVPEVFLEKF</sequence>
<dbReference type="InterPro" id="IPR006225">
    <property type="entry name" value="PsdUridine_synth_RluC/D"/>
</dbReference>
<evidence type="ECO:0000259" key="7">
    <source>
        <dbReference type="Pfam" id="PF00849"/>
    </source>
</evidence>
<comment type="similarity">
    <text evidence="2 6">Belongs to the pseudouridine synthase RluA family.</text>
</comment>
<evidence type="ECO:0000313" key="9">
    <source>
        <dbReference type="Proteomes" id="UP000030403"/>
    </source>
</evidence>
<keyword evidence="9" id="KW-1185">Reference proteome</keyword>
<evidence type="ECO:0000256" key="5">
    <source>
        <dbReference type="PROSITE-ProRule" id="PRU00182"/>
    </source>
</evidence>
<dbReference type="CDD" id="cd00165">
    <property type="entry name" value="S4"/>
    <property type="match status" value="1"/>
</dbReference>
<dbReference type="RefSeq" id="WP_027446938.1">
    <property type="nucleotide sequence ID" value="NZ_AULJ01000043.1"/>
</dbReference>
<evidence type="ECO:0000256" key="6">
    <source>
        <dbReference type="RuleBase" id="RU362028"/>
    </source>
</evidence>
<evidence type="ECO:0000256" key="1">
    <source>
        <dbReference type="ARBA" id="ARBA00000073"/>
    </source>
</evidence>
<dbReference type="InterPro" id="IPR050188">
    <property type="entry name" value="RluA_PseudoU_synthase"/>
</dbReference>
<dbReference type="GO" id="GO:0000455">
    <property type="term" value="P:enzyme-directed rRNA pseudouridine synthesis"/>
    <property type="evidence" value="ECO:0007669"/>
    <property type="project" value="TreeGrafter"/>
</dbReference>
<dbReference type="EMBL" id="AVPF01000026">
    <property type="protein sequence ID" value="KGX87094.1"/>
    <property type="molecule type" value="Genomic_DNA"/>
</dbReference>
<comment type="caution">
    <text evidence="8">The sequence shown here is derived from an EMBL/GenBank/DDBJ whole genome shotgun (WGS) entry which is preliminary data.</text>
</comment>
<dbReference type="InterPro" id="IPR006145">
    <property type="entry name" value="PsdUridine_synth_RsuA/RluA"/>
</dbReference>
<dbReference type="InterPro" id="IPR036986">
    <property type="entry name" value="S4_RNA-bd_sf"/>
</dbReference>
<dbReference type="InterPro" id="IPR006224">
    <property type="entry name" value="PsdUridine_synth_RluA-like_CS"/>
</dbReference>
<gene>
    <name evidence="8" type="ORF">N783_10250</name>
</gene>
<keyword evidence="3 6" id="KW-0413">Isomerase</keyword>
<dbReference type="PANTHER" id="PTHR21600">
    <property type="entry name" value="MITOCHONDRIAL RNA PSEUDOURIDINE SYNTHASE"/>
    <property type="match status" value="1"/>
</dbReference>
<dbReference type="NCBIfam" id="TIGR00005">
    <property type="entry name" value="rluA_subfam"/>
    <property type="match status" value="1"/>
</dbReference>
<evidence type="ECO:0000256" key="3">
    <source>
        <dbReference type="ARBA" id="ARBA00023235"/>
    </source>
</evidence>
<evidence type="ECO:0000256" key="4">
    <source>
        <dbReference type="PIRSR" id="PIRSR606225-1"/>
    </source>
</evidence>
<evidence type="ECO:0000313" key="8">
    <source>
        <dbReference type="EMBL" id="KGX87094.1"/>
    </source>
</evidence>
<dbReference type="eggNOG" id="COG0564">
    <property type="taxonomic scope" value="Bacteria"/>
</dbReference>
<dbReference type="InterPro" id="IPR020103">
    <property type="entry name" value="PsdUridine_synth_cat_dom_sf"/>
</dbReference>
<evidence type="ECO:0000256" key="2">
    <source>
        <dbReference type="ARBA" id="ARBA00010876"/>
    </source>
</evidence>
<name>A0A0A5G4Y0_9BACI</name>
<dbReference type="Gene3D" id="3.10.290.10">
    <property type="entry name" value="RNA-binding S4 domain"/>
    <property type="match status" value="1"/>
</dbReference>
<dbReference type="PANTHER" id="PTHR21600:SF44">
    <property type="entry name" value="RIBOSOMAL LARGE SUBUNIT PSEUDOURIDINE SYNTHASE D"/>
    <property type="match status" value="1"/>
</dbReference>
<comment type="catalytic activity">
    <reaction evidence="1 6">
        <text>a uridine in RNA = a pseudouridine in RNA</text>
        <dbReference type="Rhea" id="RHEA:48348"/>
        <dbReference type="Rhea" id="RHEA-COMP:12068"/>
        <dbReference type="Rhea" id="RHEA-COMP:12069"/>
        <dbReference type="ChEBI" id="CHEBI:65314"/>
        <dbReference type="ChEBI" id="CHEBI:65315"/>
    </reaction>
</comment>
<dbReference type="CDD" id="cd02869">
    <property type="entry name" value="PseudoU_synth_RluA_like"/>
    <property type="match status" value="1"/>
</dbReference>
<reference evidence="8 9" key="1">
    <citation type="submission" date="2013-08" db="EMBL/GenBank/DDBJ databases">
        <authorList>
            <person name="Huang J."/>
            <person name="Wang G."/>
        </authorList>
    </citation>
    <scope>NUCLEOTIDE SEQUENCE [LARGE SCALE GENOMIC DNA]</scope>
    <source>
        <strain evidence="8 9">BH030004</strain>
    </source>
</reference>
<dbReference type="STRING" id="1385511.GCA_000425225_03332"/>
<dbReference type="Proteomes" id="UP000030403">
    <property type="component" value="Unassembled WGS sequence"/>
</dbReference>
<dbReference type="GO" id="GO:0009982">
    <property type="term" value="F:pseudouridine synthase activity"/>
    <property type="evidence" value="ECO:0007669"/>
    <property type="project" value="InterPro"/>
</dbReference>
<dbReference type="GO" id="GO:0140098">
    <property type="term" value="F:catalytic activity, acting on RNA"/>
    <property type="evidence" value="ECO:0007669"/>
    <property type="project" value="UniProtKB-ARBA"/>
</dbReference>
<comment type="function">
    <text evidence="6">Responsible for synthesis of pseudouridine from uracil.</text>
</comment>
<proteinExistence type="inferred from homology"/>
<organism evidence="8 9">
    <name type="scientific">Pontibacillus marinus BH030004 = DSM 16465</name>
    <dbReference type="NCBI Taxonomy" id="1385511"/>
    <lineage>
        <taxon>Bacteria</taxon>
        <taxon>Bacillati</taxon>
        <taxon>Bacillota</taxon>
        <taxon>Bacilli</taxon>
        <taxon>Bacillales</taxon>
        <taxon>Bacillaceae</taxon>
        <taxon>Pontibacillus</taxon>
    </lineage>
</organism>
<dbReference type="AlphaFoldDB" id="A0A0A5G4Y0"/>
<dbReference type="EC" id="5.4.99.-" evidence="6"/>
<protein>
    <recommendedName>
        <fullName evidence="6">Pseudouridine synthase</fullName>
        <ecNumber evidence="6">5.4.99.-</ecNumber>
    </recommendedName>
</protein>
<dbReference type="OrthoDB" id="9807829at2"/>
<keyword evidence="5" id="KW-0694">RNA-binding</keyword>
<feature type="active site" evidence="4">
    <location>
        <position position="142"/>
    </location>
</feature>
<dbReference type="Gene3D" id="3.30.2350.10">
    <property type="entry name" value="Pseudouridine synthase"/>
    <property type="match status" value="1"/>
</dbReference>
<accession>A0A0A5G4Y0</accession>
<dbReference type="Pfam" id="PF00849">
    <property type="entry name" value="PseudoU_synth_2"/>
    <property type="match status" value="1"/>
</dbReference>
<dbReference type="PROSITE" id="PS50889">
    <property type="entry name" value="S4"/>
    <property type="match status" value="1"/>
</dbReference>